<dbReference type="GO" id="GO:0005886">
    <property type="term" value="C:plasma membrane"/>
    <property type="evidence" value="ECO:0007669"/>
    <property type="project" value="UniProtKB-SubCell"/>
</dbReference>
<protein>
    <submittedName>
        <fullName evidence="9">C4-dicarboxylate transporter/malic acid transport protein</fullName>
    </submittedName>
</protein>
<dbReference type="PATRIC" id="fig|1121362.3.peg.1050"/>
<evidence type="ECO:0000256" key="5">
    <source>
        <dbReference type="ARBA" id="ARBA00022692"/>
    </source>
</evidence>
<dbReference type="STRING" id="1121362.A605_05225"/>
<feature type="transmembrane region" description="Helical" evidence="8">
    <location>
        <begin position="175"/>
        <end position="198"/>
    </location>
</feature>
<dbReference type="PANTHER" id="PTHR31686:SF1">
    <property type="entry name" value="SULFITE EFFLUX PUMP SSU1"/>
    <property type="match status" value="1"/>
</dbReference>
<dbReference type="InterPro" id="IPR051629">
    <property type="entry name" value="Sulfite_efflux_TDT"/>
</dbReference>
<proteinExistence type="inferred from homology"/>
<dbReference type="PANTHER" id="PTHR31686">
    <property type="match status" value="1"/>
</dbReference>
<gene>
    <name evidence="9" type="ORF">A605_05225</name>
</gene>
<evidence type="ECO:0000256" key="1">
    <source>
        <dbReference type="ARBA" id="ARBA00004651"/>
    </source>
</evidence>
<dbReference type="InterPro" id="IPR038665">
    <property type="entry name" value="Voltage-dep_anion_channel_sf"/>
</dbReference>
<evidence type="ECO:0000256" key="8">
    <source>
        <dbReference type="SAM" id="Phobius"/>
    </source>
</evidence>
<dbReference type="InterPro" id="IPR004695">
    <property type="entry name" value="SLAC1/Mae1/Ssu1/TehA"/>
</dbReference>
<feature type="transmembrane region" description="Helical" evidence="8">
    <location>
        <begin position="12"/>
        <end position="30"/>
    </location>
</feature>
<evidence type="ECO:0000313" key="9">
    <source>
        <dbReference type="EMBL" id="AGF72051.1"/>
    </source>
</evidence>
<name>M1P5Z0_9CORY</name>
<keyword evidence="10" id="KW-1185">Reference proteome</keyword>
<keyword evidence="6 8" id="KW-1133">Transmembrane helix</keyword>
<keyword evidence="4" id="KW-1003">Cell membrane</keyword>
<comment type="similarity">
    <text evidence="2">Belongs to the tellurite-resistance/dicarboxylate transporter (TDT) family.</text>
</comment>
<reference evidence="9 10" key="1">
    <citation type="journal article" date="2012" name="Stand. Genomic Sci.">
        <title>Genome sequence of the halotolerant bacterium Corynebacterium halotolerans type strain YIM 70093(T) (= DSM 44683(T)).</title>
        <authorList>
            <person name="Ruckert C."/>
            <person name="Albersmeier A."/>
            <person name="Al-Dilaimi A."/>
            <person name="Niehaus K."/>
            <person name="Szczepanowski R."/>
            <person name="Kalinowski J."/>
        </authorList>
    </citation>
    <scope>NUCLEOTIDE SEQUENCE [LARGE SCALE GENOMIC DNA]</scope>
    <source>
        <strain evidence="9">YIM 70093</strain>
    </source>
</reference>
<feature type="transmembrane region" description="Helical" evidence="8">
    <location>
        <begin position="102"/>
        <end position="130"/>
    </location>
</feature>
<evidence type="ECO:0000256" key="2">
    <source>
        <dbReference type="ARBA" id="ARBA00008566"/>
    </source>
</evidence>
<comment type="subcellular location">
    <subcellularLocation>
        <location evidence="1">Cell membrane</location>
        <topology evidence="1">Multi-pass membrane protein</topology>
    </subcellularLocation>
</comment>
<dbReference type="Gene3D" id="1.50.10.150">
    <property type="entry name" value="Voltage-dependent anion channel"/>
    <property type="match status" value="1"/>
</dbReference>
<evidence type="ECO:0000256" key="4">
    <source>
        <dbReference type="ARBA" id="ARBA00022475"/>
    </source>
</evidence>
<dbReference type="RefSeq" id="WP_015400470.1">
    <property type="nucleotide sequence ID" value="NC_020302.1"/>
</dbReference>
<dbReference type="Proteomes" id="UP000011723">
    <property type="component" value="Chromosome"/>
</dbReference>
<keyword evidence="7 8" id="KW-0472">Membrane</keyword>
<dbReference type="HOGENOM" id="CLU_052472_0_0_11"/>
<evidence type="ECO:0000256" key="7">
    <source>
        <dbReference type="ARBA" id="ARBA00023136"/>
    </source>
</evidence>
<organism evidence="9 10">
    <name type="scientific">Corynebacterium halotolerans YIM 70093 = DSM 44683</name>
    <dbReference type="NCBI Taxonomy" id="1121362"/>
    <lineage>
        <taxon>Bacteria</taxon>
        <taxon>Bacillati</taxon>
        <taxon>Actinomycetota</taxon>
        <taxon>Actinomycetes</taxon>
        <taxon>Mycobacteriales</taxon>
        <taxon>Corynebacteriaceae</taxon>
        <taxon>Corynebacterium</taxon>
    </lineage>
</organism>
<dbReference type="Pfam" id="PF03595">
    <property type="entry name" value="SLAC1"/>
    <property type="match status" value="1"/>
</dbReference>
<feature type="transmembrane region" description="Helical" evidence="8">
    <location>
        <begin position="250"/>
        <end position="270"/>
    </location>
</feature>
<dbReference type="CDD" id="cd09319">
    <property type="entry name" value="TDT_like_1"/>
    <property type="match status" value="1"/>
</dbReference>
<keyword evidence="3" id="KW-0813">Transport</keyword>
<keyword evidence="5 8" id="KW-0812">Transmembrane</keyword>
<accession>M1P5Z0</accession>
<dbReference type="EMBL" id="CP003697">
    <property type="protein sequence ID" value="AGF72051.1"/>
    <property type="molecule type" value="Genomic_DNA"/>
</dbReference>
<dbReference type="eggNOG" id="COG1275">
    <property type="taxonomic scope" value="Bacteria"/>
</dbReference>
<feature type="transmembrane region" description="Helical" evidence="8">
    <location>
        <begin position="79"/>
        <end position="96"/>
    </location>
</feature>
<evidence type="ECO:0000256" key="3">
    <source>
        <dbReference type="ARBA" id="ARBA00022448"/>
    </source>
</evidence>
<feature type="transmembrane region" description="Helical" evidence="8">
    <location>
        <begin position="210"/>
        <end position="230"/>
    </location>
</feature>
<evidence type="ECO:0000313" key="10">
    <source>
        <dbReference type="Proteomes" id="UP000011723"/>
    </source>
</evidence>
<feature type="transmembrane region" description="Helical" evidence="8">
    <location>
        <begin position="316"/>
        <end position="338"/>
    </location>
</feature>
<feature type="transmembrane region" description="Helical" evidence="8">
    <location>
        <begin position="36"/>
        <end position="59"/>
    </location>
</feature>
<dbReference type="OrthoDB" id="958273at2"/>
<feature type="transmembrane region" description="Helical" evidence="8">
    <location>
        <begin position="282"/>
        <end position="301"/>
    </location>
</feature>
<sequence length="352" mass="36805">MGTRVRELIMTLPPAAFAFVMAAGIVAVGLDLVGLAAASWVLIGVAGVGYLALVVMTVVRLLRWRHLLVGDLRDPARSFGFFTFVAGTDVLGVALAEHGAYRAALVLLLIGLVAGVILGYVVPWLAALGGGPPPLRVVDGTWFVWVVAAQSVAVLAAMLSPVFPGWTYELATVSVMGWSAGAVLYLAVAALVLVRLTGQPVGPADMNQSYWITMGAMAVTIVGGSLIVGLDPGSSPMVTASQQLISGVSVIMWCFATALIPLLVAVGFWRHIVHGIPLHYKAAQWSIVFPLGMYAVAGMQLGRADDLPMVAAIGRGWIWVAVGAWLLTFVAMLVAVFARRRPAGVSALPSAG</sequence>
<dbReference type="AlphaFoldDB" id="M1P5Z0"/>
<dbReference type="GO" id="GO:0000319">
    <property type="term" value="F:sulfite transmembrane transporter activity"/>
    <property type="evidence" value="ECO:0007669"/>
    <property type="project" value="TreeGrafter"/>
</dbReference>
<dbReference type="KEGG" id="chn:A605_05225"/>
<evidence type="ECO:0000256" key="6">
    <source>
        <dbReference type="ARBA" id="ARBA00022989"/>
    </source>
</evidence>
<feature type="transmembrane region" description="Helical" evidence="8">
    <location>
        <begin position="142"/>
        <end position="163"/>
    </location>
</feature>